<dbReference type="Gene3D" id="1.10.10.10">
    <property type="entry name" value="Winged helix-like DNA-binding domain superfamily/Winged helix DNA-binding domain"/>
    <property type="match status" value="1"/>
</dbReference>
<dbReference type="GO" id="GO:0015074">
    <property type="term" value="P:DNA integration"/>
    <property type="evidence" value="ECO:0007669"/>
    <property type="project" value="InterPro"/>
</dbReference>
<dbReference type="Gene3D" id="3.30.420.10">
    <property type="entry name" value="Ribonuclease H-like superfamily/Ribonuclease H"/>
    <property type="match status" value="1"/>
</dbReference>
<keyword evidence="5" id="KW-1185">Reference proteome</keyword>
<dbReference type="PANTHER" id="PTHR23022">
    <property type="entry name" value="TRANSPOSABLE ELEMENT-RELATED"/>
    <property type="match status" value="1"/>
</dbReference>
<dbReference type="Pfam" id="PF01498">
    <property type="entry name" value="HTH_Tnp_Tc3_2"/>
    <property type="match status" value="1"/>
</dbReference>
<dbReference type="Pfam" id="PF13384">
    <property type="entry name" value="HTH_23"/>
    <property type="match status" value="1"/>
</dbReference>
<dbReference type="AlphaFoldDB" id="A0A164PZA7"/>
<feature type="domain" description="Transposase Tc1-like" evidence="2">
    <location>
        <begin position="73"/>
        <end position="145"/>
    </location>
</feature>
<evidence type="ECO:0000256" key="1">
    <source>
        <dbReference type="ARBA" id="ARBA00004123"/>
    </source>
</evidence>
<dbReference type="InterPro" id="IPR002492">
    <property type="entry name" value="Transposase_Tc1-like"/>
</dbReference>
<dbReference type="InterPro" id="IPR036397">
    <property type="entry name" value="RNaseH_sf"/>
</dbReference>
<comment type="caution">
    <text evidence="4">The sequence shown here is derived from an EMBL/GenBank/DDBJ whole genome shotgun (WGS) entry which is preliminary data.</text>
</comment>
<dbReference type="STRING" id="35525.A0A164PZA7"/>
<reference evidence="4 5" key="1">
    <citation type="submission" date="2016-03" db="EMBL/GenBank/DDBJ databases">
        <title>EvidentialGene: Evidence-directed Construction of Genes on Genomes.</title>
        <authorList>
            <person name="Gilbert D.G."/>
            <person name="Choi J.-H."/>
            <person name="Mockaitis K."/>
            <person name="Colbourne J."/>
            <person name="Pfrender M."/>
        </authorList>
    </citation>
    <scope>NUCLEOTIDE SEQUENCE [LARGE SCALE GENOMIC DNA]</scope>
    <source>
        <strain evidence="4 5">Xinb3</strain>
        <tissue evidence="4">Complete organism</tissue>
    </source>
</reference>
<dbReference type="GO" id="GO:0003677">
    <property type="term" value="F:DNA binding"/>
    <property type="evidence" value="ECO:0007669"/>
    <property type="project" value="InterPro"/>
</dbReference>
<dbReference type="InterPro" id="IPR038717">
    <property type="entry name" value="Tc1-like_DDE_dom"/>
</dbReference>
<dbReference type="Pfam" id="PF13358">
    <property type="entry name" value="DDE_3"/>
    <property type="match status" value="1"/>
</dbReference>
<dbReference type="SUPFAM" id="SSF46689">
    <property type="entry name" value="Homeodomain-like"/>
    <property type="match status" value="1"/>
</dbReference>
<proteinExistence type="predicted"/>
<organism evidence="4 5">
    <name type="scientific">Daphnia magna</name>
    <dbReference type="NCBI Taxonomy" id="35525"/>
    <lineage>
        <taxon>Eukaryota</taxon>
        <taxon>Metazoa</taxon>
        <taxon>Ecdysozoa</taxon>
        <taxon>Arthropoda</taxon>
        <taxon>Crustacea</taxon>
        <taxon>Branchiopoda</taxon>
        <taxon>Diplostraca</taxon>
        <taxon>Cladocera</taxon>
        <taxon>Anomopoda</taxon>
        <taxon>Daphniidae</taxon>
        <taxon>Daphnia</taxon>
    </lineage>
</organism>
<dbReference type="PANTHER" id="PTHR23022:SF135">
    <property type="entry name" value="SI:DKEY-77F5.3"/>
    <property type="match status" value="1"/>
</dbReference>
<evidence type="ECO:0000259" key="2">
    <source>
        <dbReference type="Pfam" id="PF01498"/>
    </source>
</evidence>
<dbReference type="GO" id="GO:0005634">
    <property type="term" value="C:nucleus"/>
    <property type="evidence" value="ECO:0007669"/>
    <property type="project" value="UniProtKB-SubCell"/>
</dbReference>
<accession>A0A164PZA7</accession>
<evidence type="ECO:0000313" key="5">
    <source>
        <dbReference type="Proteomes" id="UP000076858"/>
    </source>
</evidence>
<dbReference type="GO" id="GO:0006313">
    <property type="term" value="P:DNA transposition"/>
    <property type="evidence" value="ECO:0007669"/>
    <property type="project" value="InterPro"/>
</dbReference>
<dbReference type="InterPro" id="IPR052338">
    <property type="entry name" value="Transposase_5"/>
</dbReference>
<protein>
    <submittedName>
        <fullName evidence="4">TE: Transposable element Tcb1 Transposase</fullName>
    </submittedName>
</protein>
<feature type="domain" description="Tc1-like transposase DDE" evidence="3">
    <location>
        <begin position="154"/>
        <end position="304"/>
    </location>
</feature>
<comment type="subcellular location">
    <subcellularLocation>
        <location evidence="1">Nucleus</location>
    </subcellularLocation>
</comment>
<sequence>MCVKKSELSLEERAKIVGLYKQSLPKLSMRAIAAFTGYGVSTVFRTIDRFKKTNSLQNLPRSGRPTFITESDRRYLKLCALRNRRKTLDVLTEDFNLGRKNPISKSVVNRSLHSWGIIGRVACRKPLLSARNVRKRLLFAKEHVKWSKKKWGKVLFTDESKFDLFGSNRRMYVRRMANERFVNSCLTPTMKHGGGNIMIWGGICTKGVTRLKRIEGIMNKKVYHSILVHRAIPEGKKLLGKGFVYQEDNDPKHSSHFCRNYLAKKEKCGDLVRMIWPPQSPDLNPIESMWDYVDVRLRKNERTSKDQMWHNIQRTWNEVPKKVLRKYIFSMKNRCKAVIRAKGGHTSY</sequence>
<name>A0A164PZA7_9CRUS</name>
<dbReference type="InterPro" id="IPR036388">
    <property type="entry name" value="WH-like_DNA-bd_sf"/>
</dbReference>
<evidence type="ECO:0000313" key="4">
    <source>
        <dbReference type="EMBL" id="KZS07287.1"/>
    </source>
</evidence>
<dbReference type="EMBL" id="LRGB01002499">
    <property type="protein sequence ID" value="KZS07287.1"/>
    <property type="molecule type" value="Genomic_DNA"/>
</dbReference>
<dbReference type="InterPro" id="IPR009057">
    <property type="entry name" value="Homeodomain-like_sf"/>
</dbReference>
<evidence type="ECO:0000259" key="3">
    <source>
        <dbReference type="Pfam" id="PF13358"/>
    </source>
</evidence>
<gene>
    <name evidence="4" type="ORF">APZ42_029028</name>
</gene>
<dbReference type="Proteomes" id="UP000076858">
    <property type="component" value="Unassembled WGS sequence"/>
</dbReference>